<dbReference type="eggNOG" id="ENOG5033IPP">
    <property type="taxonomic scope" value="Bacteria"/>
</dbReference>
<sequence>MNIPATSRADLQEASRKNELIIETGRQIQKDFGEFGLEIHFSGKANDFYEELFEQMKEHVDSLVTSSIDRLMNFLYRIDISEKQIALYEKEMPNRDYNEVLTELIIHRELKKVITRDYFRQQSNKNEQIKLD</sequence>
<accession>W7YCI9</accession>
<proteinExistence type="predicted"/>
<dbReference type="EMBL" id="BAMD01000072">
    <property type="protein sequence ID" value="GAF05183.1"/>
    <property type="molecule type" value="Genomic_DNA"/>
</dbReference>
<evidence type="ECO:0000313" key="1">
    <source>
        <dbReference type="EMBL" id="GAF05183.1"/>
    </source>
</evidence>
<dbReference type="OrthoDB" id="1120195at2"/>
<dbReference type="RefSeq" id="WP_044214113.1">
    <property type="nucleotide sequence ID" value="NZ_BAMD01000072.1"/>
</dbReference>
<keyword evidence="2" id="KW-1185">Reference proteome</keyword>
<gene>
    <name evidence="1" type="ORF">JCM21142_93908</name>
</gene>
<protein>
    <submittedName>
        <fullName evidence="1">Uncharacterized protein</fullName>
    </submittedName>
</protein>
<reference evidence="1 2" key="1">
    <citation type="journal article" date="2014" name="Genome Announc.">
        <title>Draft Genome Sequence of Cytophaga fermentans JCM 21142T, a Facultative Anaerobe Isolated from Marine Mud.</title>
        <authorList>
            <person name="Starns D."/>
            <person name="Oshima K."/>
            <person name="Suda W."/>
            <person name="Iino T."/>
            <person name="Yuki M."/>
            <person name="Inoue J."/>
            <person name="Kitamura K."/>
            <person name="Iida T."/>
            <person name="Darby A."/>
            <person name="Hattori M."/>
            <person name="Ohkuma M."/>
        </authorList>
    </citation>
    <scope>NUCLEOTIDE SEQUENCE [LARGE SCALE GENOMIC DNA]</scope>
    <source>
        <strain evidence="1 2">JCM 21142</strain>
    </source>
</reference>
<comment type="caution">
    <text evidence="1">The sequence shown here is derived from an EMBL/GenBank/DDBJ whole genome shotgun (WGS) entry which is preliminary data.</text>
</comment>
<dbReference type="Proteomes" id="UP000019402">
    <property type="component" value="Unassembled WGS sequence"/>
</dbReference>
<dbReference type="AlphaFoldDB" id="W7YCI9"/>
<name>W7YCI9_9BACT</name>
<evidence type="ECO:0000313" key="2">
    <source>
        <dbReference type="Proteomes" id="UP000019402"/>
    </source>
</evidence>
<organism evidence="1 2">
    <name type="scientific">Saccharicrinis fermentans DSM 9555 = JCM 21142</name>
    <dbReference type="NCBI Taxonomy" id="869213"/>
    <lineage>
        <taxon>Bacteria</taxon>
        <taxon>Pseudomonadati</taxon>
        <taxon>Bacteroidota</taxon>
        <taxon>Bacteroidia</taxon>
        <taxon>Marinilabiliales</taxon>
        <taxon>Marinilabiliaceae</taxon>
        <taxon>Saccharicrinis</taxon>
    </lineage>
</organism>
<dbReference type="STRING" id="869213.GCA_000517085_02734"/>